<dbReference type="EMBL" id="BMOD01000002">
    <property type="protein sequence ID" value="GGJ23555.1"/>
    <property type="molecule type" value="Genomic_DNA"/>
</dbReference>
<feature type="compositionally biased region" description="Polar residues" evidence="1">
    <location>
        <begin position="74"/>
        <end position="87"/>
    </location>
</feature>
<evidence type="ECO:0000313" key="3">
    <source>
        <dbReference type="Proteomes" id="UP000632222"/>
    </source>
</evidence>
<dbReference type="Proteomes" id="UP000632222">
    <property type="component" value="Unassembled WGS sequence"/>
</dbReference>
<gene>
    <name evidence="2" type="ORF">GCM10008938_07150</name>
</gene>
<comment type="caution">
    <text evidence="2">The sequence shown here is derived from an EMBL/GenBank/DDBJ whole genome shotgun (WGS) entry which is preliminary data.</text>
</comment>
<accession>A0ABQ2CXJ6</accession>
<feature type="region of interest" description="Disordered" evidence="1">
    <location>
        <begin position="46"/>
        <end position="87"/>
    </location>
</feature>
<proteinExistence type="predicted"/>
<name>A0ABQ2CXJ6_9DEIO</name>
<protein>
    <submittedName>
        <fullName evidence="2">Uncharacterized protein</fullName>
    </submittedName>
</protein>
<keyword evidence="3" id="KW-1185">Reference proteome</keyword>
<evidence type="ECO:0000256" key="1">
    <source>
        <dbReference type="SAM" id="MobiDB-lite"/>
    </source>
</evidence>
<sequence length="87" mass="9654">MWLILPVQANTALDRRIRLTVVTLPEKLTPFPPEKQGQRFVLPFYRNTPPSPAGPVAPQQAPPQGCRVPPSPATPMSQTTFMNGLRH</sequence>
<organism evidence="2 3">
    <name type="scientific">Deinococcus roseus</name>
    <dbReference type="NCBI Taxonomy" id="392414"/>
    <lineage>
        <taxon>Bacteria</taxon>
        <taxon>Thermotogati</taxon>
        <taxon>Deinococcota</taxon>
        <taxon>Deinococci</taxon>
        <taxon>Deinococcales</taxon>
        <taxon>Deinococcaceae</taxon>
        <taxon>Deinococcus</taxon>
    </lineage>
</organism>
<evidence type="ECO:0000313" key="2">
    <source>
        <dbReference type="EMBL" id="GGJ23555.1"/>
    </source>
</evidence>
<reference evidence="3" key="1">
    <citation type="journal article" date="2019" name="Int. J. Syst. Evol. Microbiol.">
        <title>The Global Catalogue of Microorganisms (GCM) 10K type strain sequencing project: providing services to taxonomists for standard genome sequencing and annotation.</title>
        <authorList>
            <consortium name="The Broad Institute Genomics Platform"/>
            <consortium name="The Broad Institute Genome Sequencing Center for Infectious Disease"/>
            <person name="Wu L."/>
            <person name="Ma J."/>
        </authorList>
    </citation>
    <scope>NUCLEOTIDE SEQUENCE [LARGE SCALE GENOMIC DNA]</scope>
    <source>
        <strain evidence="3">JCM 14370</strain>
    </source>
</reference>